<comment type="similarity">
    <text evidence="2">Belongs to the ABC transporter superfamily.</text>
</comment>
<dbReference type="Proteomes" id="UP000255352">
    <property type="component" value="Unassembled WGS sequence"/>
</dbReference>
<dbReference type="Gene3D" id="3.40.50.300">
    <property type="entry name" value="P-loop containing nucleotide triphosphate hydrolases"/>
    <property type="match status" value="1"/>
</dbReference>
<evidence type="ECO:0000256" key="8">
    <source>
        <dbReference type="ARBA" id="ARBA00023136"/>
    </source>
</evidence>
<sequence>MYNIEDVMCAYDNHIVFEHLTVNIKKGQYLILMGENGRGKSTFINLIAGFIAPLSGKLSFDSQDLSQLLKHNKTKRQFYARLGILFQDVDVQLFNRTVYDEVAFSLRQLEVTEEVIEQRVMDVLELFHITHLKDRVPYQLSGGEKKKVAFASIMVINPDVYILDEPFNNLAKEADYLLKEVLHELHIFGKTIIMSSHHFKHVNHEEADILLFEDKRVRYFTADQVKADQAIQDILAKY</sequence>
<protein>
    <submittedName>
        <fullName evidence="10">Nickel transport ATP-binding protein</fullName>
        <ecNumber evidence="10">3.6.3.-</ecNumber>
    </submittedName>
</protein>
<dbReference type="Pfam" id="PF00005">
    <property type="entry name" value="ABC_tran"/>
    <property type="match status" value="1"/>
</dbReference>
<evidence type="ECO:0000256" key="5">
    <source>
        <dbReference type="ARBA" id="ARBA00022741"/>
    </source>
</evidence>
<evidence type="ECO:0000259" key="9">
    <source>
        <dbReference type="PROSITE" id="PS50893"/>
    </source>
</evidence>
<keyword evidence="7" id="KW-1278">Translocase</keyword>
<dbReference type="GO" id="GO:0043190">
    <property type="term" value="C:ATP-binding cassette (ABC) transporter complex"/>
    <property type="evidence" value="ECO:0007669"/>
    <property type="project" value="TreeGrafter"/>
</dbReference>
<dbReference type="RefSeq" id="WP_006532669.1">
    <property type="nucleotide sequence ID" value="NZ_CABKNK020000001.1"/>
</dbReference>
<keyword evidence="6 10" id="KW-0067">ATP-binding</keyword>
<dbReference type="PROSITE" id="PS00211">
    <property type="entry name" value="ABC_TRANSPORTER_1"/>
    <property type="match status" value="1"/>
</dbReference>
<evidence type="ECO:0000256" key="3">
    <source>
        <dbReference type="ARBA" id="ARBA00022448"/>
    </source>
</evidence>
<dbReference type="InterPro" id="IPR015856">
    <property type="entry name" value="ABC_transpr_CbiO/EcfA_su"/>
</dbReference>
<dbReference type="InterPro" id="IPR017871">
    <property type="entry name" value="ABC_transporter-like_CS"/>
</dbReference>
<dbReference type="EMBL" id="UHFP01000001">
    <property type="protein sequence ID" value="SUN68694.1"/>
    <property type="molecule type" value="Genomic_DNA"/>
</dbReference>
<dbReference type="GO" id="GO:0042626">
    <property type="term" value="F:ATPase-coupled transmembrane transporter activity"/>
    <property type="evidence" value="ECO:0007669"/>
    <property type="project" value="TreeGrafter"/>
</dbReference>
<dbReference type="PANTHER" id="PTHR43553">
    <property type="entry name" value="HEAVY METAL TRANSPORTER"/>
    <property type="match status" value="1"/>
</dbReference>
<keyword evidence="4" id="KW-1003">Cell membrane</keyword>
<evidence type="ECO:0000256" key="4">
    <source>
        <dbReference type="ARBA" id="ARBA00022475"/>
    </source>
</evidence>
<keyword evidence="10" id="KW-0378">Hydrolase</keyword>
<evidence type="ECO:0000256" key="7">
    <source>
        <dbReference type="ARBA" id="ARBA00022967"/>
    </source>
</evidence>
<gene>
    <name evidence="10" type="primary">ureO</name>
    <name evidence="10" type="ORF">NCTC13760_01392</name>
</gene>
<dbReference type="InterPro" id="IPR050095">
    <property type="entry name" value="ECF_ABC_transporter_ATP-bd"/>
</dbReference>
<dbReference type="SMART" id="SM00382">
    <property type="entry name" value="AAA"/>
    <property type="match status" value="1"/>
</dbReference>
<proteinExistence type="inferred from homology"/>
<evidence type="ECO:0000313" key="10">
    <source>
        <dbReference type="EMBL" id="SUN68694.1"/>
    </source>
</evidence>
<keyword evidence="5" id="KW-0547">Nucleotide-binding</keyword>
<evidence type="ECO:0000256" key="2">
    <source>
        <dbReference type="ARBA" id="ARBA00005417"/>
    </source>
</evidence>
<dbReference type="GO" id="GO:0016887">
    <property type="term" value="F:ATP hydrolysis activity"/>
    <property type="evidence" value="ECO:0007669"/>
    <property type="project" value="InterPro"/>
</dbReference>
<organism evidence="10 11">
    <name type="scientific">Streptococcus infantarius</name>
    <dbReference type="NCBI Taxonomy" id="102684"/>
    <lineage>
        <taxon>Bacteria</taxon>
        <taxon>Bacillati</taxon>
        <taxon>Bacillota</taxon>
        <taxon>Bacilli</taxon>
        <taxon>Lactobacillales</taxon>
        <taxon>Streptococcaceae</taxon>
        <taxon>Streptococcus</taxon>
    </lineage>
</organism>
<accession>A0A380KNG1</accession>
<dbReference type="PROSITE" id="PS50893">
    <property type="entry name" value="ABC_TRANSPORTER_2"/>
    <property type="match status" value="1"/>
</dbReference>
<dbReference type="AlphaFoldDB" id="A0A380KNG1"/>
<evidence type="ECO:0000256" key="6">
    <source>
        <dbReference type="ARBA" id="ARBA00022840"/>
    </source>
</evidence>
<dbReference type="SUPFAM" id="SSF52540">
    <property type="entry name" value="P-loop containing nucleoside triphosphate hydrolases"/>
    <property type="match status" value="1"/>
</dbReference>
<keyword evidence="8" id="KW-0472">Membrane</keyword>
<dbReference type="GeneID" id="69903463"/>
<dbReference type="CDD" id="cd03225">
    <property type="entry name" value="ABC_cobalt_CbiO_domain1"/>
    <property type="match status" value="1"/>
</dbReference>
<dbReference type="PANTHER" id="PTHR43553:SF27">
    <property type="entry name" value="ENERGY-COUPLING FACTOR TRANSPORTER ATP-BINDING PROTEIN ECFA2"/>
    <property type="match status" value="1"/>
</dbReference>
<dbReference type="GO" id="GO:0005524">
    <property type="term" value="F:ATP binding"/>
    <property type="evidence" value="ECO:0007669"/>
    <property type="project" value="UniProtKB-KW"/>
</dbReference>
<dbReference type="EC" id="3.6.3.-" evidence="10"/>
<comment type="subcellular location">
    <subcellularLocation>
        <location evidence="1">Cell membrane</location>
        <topology evidence="1">Peripheral membrane protein</topology>
    </subcellularLocation>
</comment>
<evidence type="ECO:0000313" key="11">
    <source>
        <dbReference type="Proteomes" id="UP000255352"/>
    </source>
</evidence>
<dbReference type="InterPro" id="IPR003439">
    <property type="entry name" value="ABC_transporter-like_ATP-bd"/>
</dbReference>
<dbReference type="InterPro" id="IPR003593">
    <property type="entry name" value="AAA+_ATPase"/>
</dbReference>
<name>A0A380KNG1_9STRE</name>
<dbReference type="InterPro" id="IPR027417">
    <property type="entry name" value="P-loop_NTPase"/>
</dbReference>
<keyword evidence="3" id="KW-0813">Transport</keyword>
<feature type="domain" description="ABC transporter" evidence="9">
    <location>
        <begin position="2"/>
        <end position="238"/>
    </location>
</feature>
<evidence type="ECO:0000256" key="1">
    <source>
        <dbReference type="ARBA" id="ARBA00004202"/>
    </source>
</evidence>
<reference evidence="10 11" key="1">
    <citation type="submission" date="2018-06" db="EMBL/GenBank/DDBJ databases">
        <authorList>
            <consortium name="Pathogen Informatics"/>
            <person name="Doyle S."/>
        </authorList>
    </citation>
    <scope>NUCLEOTIDE SEQUENCE [LARGE SCALE GENOMIC DNA]</scope>
    <source>
        <strain evidence="10 11">NCTC13760</strain>
    </source>
</reference>